<reference evidence="2" key="2">
    <citation type="submission" date="2022-10" db="EMBL/GenBank/DDBJ databases">
        <authorList>
            <consortium name="ENA_rothamsted_submissions"/>
            <consortium name="culmorum"/>
            <person name="King R."/>
        </authorList>
    </citation>
    <scope>NUCLEOTIDE SEQUENCE</scope>
</reference>
<name>A0A9P0IUW5_APHGO</name>
<dbReference type="EMBL" id="OU899034">
    <property type="protein sequence ID" value="CAH1716921.1"/>
    <property type="molecule type" value="Genomic_DNA"/>
</dbReference>
<gene>
    <name evidence="2" type="ORF">APHIGO_LOCUS3767</name>
</gene>
<reference evidence="2" key="1">
    <citation type="submission" date="2022-02" db="EMBL/GenBank/DDBJ databases">
        <authorList>
            <person name="King R."/>
        </authorList>
    </citation>
    <scope>NUCLEOTIDE SEQUENCE</scope>
</reference>
<proteinExistence type="predicted"/>
<evidence type="ECO:0000313" key="2">
    <source>
        <dbReference type="EMBL" id="CAH1716921.1"/>
    </source>
</evidence>
<accession>A0A9P0IUW5</accession>
<organism evidence="2 3">
    <name type="scientific">Aphis gossypii</name>
    <name type="common">Cotton aphid</name>
    <dbReference type="NCBI Taxonomy" id="80765"/>
    <lineage>
        <taxon>Eukaryota</taxon>
        <taxon>Metazoa</taxon>
        <taxon>Ecdysozoa</taxon>
        <taxon>Arthropoda</taxon>
        <taxon>Hexapoda</taxon>
        <taxon>Insecta</taxon>
        <taxon>Pterygota</taxon>
        <taxon>Neoptera</taxon>
        <taxon>Paraneoptera</taxon>
        <taxon>Hemiptera</taxon>
        <taxon>Sternorrhyncha</taxon>
        <taxon>Aphidomorpha</taxon>
        <taxon>Aphidoidea</taxon>
        <taxon>Aphididae</taxon>
        <taxon>Aphidini</taxon>
        <taxon>Aphis</taxon>
        <taxon>Aphis</taxon>
    </lineage>
</organism>
<keyword evidence="3" id="KW-1185">Reference proteome</keyword>
<protein>
    <submittedName>
        <fullName evidence="2">Uncharacterized protein</fullName>
    </submittedName>
</protein>
<evidence type="ECO:0000313" key="3">
    <source>
        <dbReference type="Proteomes" id="UP001154329"/>
    </source>
</evidence>
<feature type="region of interest" description="Disordered" evidence="1">
    <location>
        <begin position="16"/>
        <end position="79"/>
    </location>
</feature>
<dbReference type="Proteomes" id="UP001154329">
    <property type="component" value="Chromosome 1"/>
</dbReference>
<sequence>MFNDVSLYYCCEKKKSEKKRRKNTSATNTRIRRQTARASCRGRTGARQGRLTVDDARRGRHESRSGGSSDTHTHTQQTRRIYGRRRHLYESKQVRLRIGGGSGHQVVIIVVVAVVAAAVSRKCPSPPWPTATRLPPDSHSSPVHEMVFTTLGQWNKDEMSCGQPPIFYTSIYNPKWLKSKISTSTT</sequence>
<evidence type="ECO:0000256" key="1">
    <source>
        <dbReference type="SAM" id="MobiDB-lite"/>
    </source>
</evidence>
<dbReference type="AlphaFoldDB" id="A0A9P0IUW5"/>